<dbReference type="OrthoDB" id="9807354at2"/>
<proteinExistence type="inferred from homology"/>
<organism evidence="7 8">
    <name type="scientific">Cohaesibacter celericrescens</name>
    <dbReference type="NCBI Taxonomy" id="2067669"/>
    <lineage>
        <taxon>Bacteria</taxon>
        <taxon>Pseudomonadati</taxon>
        <taxon>Pseudomonadota</taxon>
        <taxon>Alphaproteobacteria</taxon>
        <taxon>Hyphomicrobiales</taxon>
        <taxon>Cohaesibacteraceae</taxon>
    </lineage>
</organism>
<evidence type="ECO:0000256" key="6">
    <source>
        <dbReference type="SAM" id="MobiDB-lite"/>
    </source>
</evidence>
<dbReference type="Pfam" id="PF03743">
    <property type="entry name" value="TrbI"/>
    <property type="match status" value="1"/>
</dbReference>
<evidence type="ECO:0000256" key="1">
    <source>
        <dbReference type="ARBA" id="ARBA00004167"/>
    </source>
</evidence>
<evidence type="ECO:0000313" key="8">
    <source>
        <dbReference type="Proteomes" id="UP000234881"/>
    </source>
</evidence>
<dbReference type="InterPro" id="IPR042217">
    <property type="entry name" value="T4SS_VirB10/TrbI"/>
</dbReference>
<keyword evidence="8" id="KW-1185">Reference proteome</keyword>
<evidence type="ECO:0000256" key="2">
    <source>
        <dbReference type="ARBA" id="ARBA00010265"/>
    </source>
</evidence>
<keyword evidence="5" id="KW-0472">Membrane</keyword>
<dbReference type="EMBL" id="PKUQ01000019">
    <property type="protein sequence ID" value="PLW77187.1"/>
    <property type="molecule type" value="Genomic_DNA"/>
</dbReference>
<dbReference type="InterPro" id="IPR005498">
    <property type="entry name" value="T4SS_VirB10/TraB/TrbI"/>
</dbReference>
<gene>
    <name evidence="7" type="ORF">C0081_10970</name>
</gene>
<name>A0A2N5XRW1_9HYPH</name>
<dbReference type="Proteomes" id="UP000234881">
    <property type="component" value="Unassembled WGS sequence"/>
</dbReference>
<evidence type="ECO:0000256" key="4">
    <source>
        <dbReference type="ARBA" id="ARBA00022989"/>
    </source>
</evidence>
<comment type="subcellular location">
    <subcellularLocation>
        <location evidence="1">Membrane</location>
        <topology evidence="1">Single-pass membrane protein</topology>
    </subcellularLocation>
</comment>
<comment type="caution">
    <text evidence="7">The sequence shown here is derived from an EMBL/GenBank/DDBJ whole genome shotgun (WGS) entry which is preliminary data.</text>
</comment>
<feature type="region of interest" description="Disordered" evidence="6">
    <location>
        <begin position="135"/>
        <end position="157"/>
    </location>
</feature>
<evidence type="ECO:0000256" key="5">
    <source>
        <dbReference type="ARBA" id="ARBA00023136"/>
    </source>
</evidence>
<dbReference type="Gene3D" id="2.40.128.260">
    <property type="entry name" value="Type IV secretion system, VirB10/TraB/TrbI"/>
    <property type="match status" value="1"/>
</dbReference>
<keyword evidence="4" id="KW-1133">Transmembrane helix</keyword>
<evidence type="ECO:0000313" key="7">
    <source>
        <dbReference type="EMBL" id="PLW77187.1"/>
    </source>
</evidence>
<dbReference type="GO" id="GO:0016020">
    <property type="term" value="C:membrane"/>
    <property type="evidence" value="ECO:0007669"/>
    <property type="project" value="UniProtKB-SubCell"/>
</dbReference>
<dbReference type="RefSeq" id="WP_101533877.1">
    <property type="nucleotide sequence ID" value="NZ_PKUQ01000019.1"/>
</dbReference>
<sequence>MAGICTVFLALNMTFGGLCVAPHTIPQGVGDSDPDVFDYVKPEPPPPKPRVVTMPPVIVEKQVVVEVEKPVIVEKQITQTVTEYIQPDTPQVQQPTALQIALQEELQTRRGNQSQLPNGNLDGALRSAPRSVARSNQNLPHFPPPEGIGSENSKYSAPRSYSTTAVDSTRILTADRYITGILESGVNSQLSENGTVVVQVSRDVYGAHGRTKLVPKGSRMICRYAAVDKVGQTRVGFSCGRILLAESRAEIYQLNAHLGDAQGYAGLSGEVDNRFWEKYGSAILTVGIGSAVEAAVLSAQSADTSDSNIIGDSATGVSENVGAISASILEDTVDLTPIIRIAQGTRVQIRPEKDWYLADPVTVN</sequence>
<accession>A0A2N5XRW1</accession>
<protein>
    <submittedName>
        <fullName evidence="7">Conjugal transfer protein TrbI</fullName>
    </submittedName>
</protein>
<comment type="similarity">
    <text evidence="2">Belongs to the TrbI/VirB10 family.</text>
</comment>
<evidence type="ECO:0000256" key="3">
    <source>
        <dbReference type="ARBA" id="ARBA00022692"/>
    </source>
</evidence>
<dbReference type="AlphaFoldDB" id="A0A2N5XRW1"/>
<keyword evidence="3" id="KW-0812">Transmembrane</keyword>
<reference evidence="7 8" key="1">
    <citation type="submission" date="2018-01" db="EMBL/GenBank/DDBJ databases">
        <title>The draft genome sequence of Cohaesibacter sp. H1304.</title>
        <authorList>
            <person name="Wang N.-N."/>
            <person name="Du Z.-J."/>
        </authorList>
    </citation>
    <scope>NUCLEOTIDE SEQUENCE [LARGE SCALE GENOMIC DNA]</scope>
    <source>
        <strain evidence="7 8">H1304</strain>
    </source>
</reference>
<dbReference type="CDD" id="cd16429">
    <property type="entry name" value="VirB10"/>
    <property type="match status" value="1"/>
</dbReference>